<keyword evidence="3 6" id="KW-0812">Transmembrane</keyword>
<dbReference type="GO" id="GO:0005886">
    <property type="term" value="C:plasma membrane"/>
    <property type="evidence" value="ECO:0007669"/>
    <property type="project" value="UniProtKB-SubCell"/>
</dbReference>
<comment type="subcellular location">
    <subcellularLocation>
        <location evidence="1">Cell membrane</location>
        <topology evidence="1">Multi-pass membrane protein</topology>
    </subcellularLocation>
</comment>
<feature type="transmembrane region" description="Helical" evidence="6">
    <location>
        <begin position="37"/>
        <end position="59"/>
    </location>
</feature>
<evidence type="ECO:0000313" key="8">
    <source>
        <dbReference type="Proteomes" id="UP000192491"/>
    </source>
</evidence>
<evidence type="ECO:0008006" key="9">
    <source>
        <dbReference type="Google" id="ProtNLM"/>
    </source>
</evidence>
<dbReference type="PANTHER" id="PTHR30250">
    <property type="entry name" value="PST FAMILY PREDICTED COLANIC ACID TRANSPORTER"/>
    <property type="match status" value="1"/>
</dbReference>
<proteinExistence type="predicted"/>
<dbReference type="InterPro" id="IPR002797">
    <property type="entry name" value="Polysacc_synth"/>
</dbReference>
<feature type="transmembrane region" description="Helical" evidence="6">
    <location>
        <begin position="370"/>
        <end position="390"/>
    </location>
</feature>
<dbReference type="InterPro" id="IPR050833">
    <property type="entry name" value="Poly_Biosynth_Transport"/>
</dbReference>
<evidence type="ECO:0000256" key="2">
    <source>
        <dbReference type="ARBA" id="ARBA00022475"/>
    </source>
</evidence>
<gene>
    <name evidence="7" type="ORF">BWK73_31415</name>
</gene>
<protein>
    <recommendedName>
        <fullName evidence="9">Polysaccharide biosynthesis protein C-terminal domain-containing protein</fullName>
    </recommendedName>
</protein>
<keyword evidence="2" id="KW-1003">Cell membrane</keyword>
<feature type="transmembrane region" description="Helical" evidence="6">
    <location>
        <begin position="218"/>
        <end position="240"/>
    </location>
</feature>
<feature type="transmembrane region" description="Helical" evidence="6">
    <location>
        <begin position="260"/>
        <end position="282"/>
    </location>
</feature>
<comment type="caution">
    <text evidence="7">The sequence shown here is derived from an EMBL/GenBank/DDBJ whole genome shotgun (WGS) entry which is preliminary data.</text>
</comment>
<evidence type="ECO:0000256" key="1">
    <source>
        <dbReference type="ARBA" id="ARBA00004651"/>
    </source>
</evidence>
<feature type="transmembrane region" description="Helical" evidence="6">
    <location>
        <begin position="80"/>
        <end position="103"/>
    </location>
</feature>
<dbReference type="PANTHER" id="PTHR30250:SF26">
    <property type="entry name" value="PSMA PROTEIN"/>
    <property type="match status" value="1"/>
</dbReference>
<feature type="transmembrane region" description="Helical" evidence="6">
    <location>
        <begin position="123"/>
        <end position="142"/>
    </location>
</feature>
<feature type="transmembrane region" description="Helical" evidence="6">
    <location>
        <begin position="303"/>
        <end position="322"/>
    </location>
</feature>
<keyword evidence="4 6" id="KW-1133">Transmembrane helix</keyword>
<feature type="transmembrane region" description="Helical" evidence="6">
    <location>
        <begin position="342"/>
        <end position="363"/>
    </location>
</feature>
<accession>A0A1Y1QI43</accession>
<dbReference type="AlphaFoldDB" id="A0A1Y1QI43"/>
<evidence type="ECO:0000256" key="4">
    <source>
        <dbReference type="ARBA" id="ARBA00022989"/>
    </source>
</evidence>
<organism evidence="7 8">
    <name type="scientific">Thiothrix lacustris</name>
    <dbReference type="NCBI Taxonomy" id="525917"/>
    <lineage>
        <taxon>Bacteria</taxon>
        <taxon>Pseudomonadati</taxon>
        <taxon>Pseudomonadota</taxon>
        <taxon>Gammaproteobacteria</taxon>
        <taxon>Thiotrichales</taxon>
        <taxon>Thiotrichaceae</taxon>
        <taxon>Thiothrix</taxon>
    </lineage>
</organism>
<dbReference type="EMBL" id="MTEJ01000254">
    <property type="protein sequence ID" value="OQX06222.1"/>
    <property type="molecule type" value="Genomic_DNA"/>
</dbReference>
<feature type="transmembrane region" description="Helical" evidence="6">
    <location>
        <begin position="396"/>
        <end position="416"/>
    </location>
</feature>
<evidence type="ECO:0000256" key="6">
    <source>
        <dbReference type="SAM" id="Phobius"/>
    </source>
</evidence>
<feature type="transmembrane region" description="Helical" evidence="6">
    <location>
        <begin position="428"/>
        <end position="446"/>
    </location>
</feature>
<feature type="transmembrane region" description="Helical" evidence="6">
    <location>
        <begin position="458"/>
        <end position="479"/>
    </location>
</feature>
<evidence type="ECO:0000313" key="7">
    <source>
        <dbReference type="EMBL" id="OQX06222.1"/>
    </source>
</evidence>
<dbReference type="Proteomes" id="UP000192491">
    <property type="component" value="Unassembled WGS sequence"/>
</dbReference>
<evidence type="ECO:0000256" key="5">
    <source>
        <dbReference type="ARBA" id="ARBA00023136"/>
    </source>
</evidence>
<reference evidence="7 8" key="1">
    <citation type="submission" date="2017-01" db="EMBL/GenBank/DDBJ databases">
        <title>Novel large sulfur bacteria in the metagenomes of groundwater-fed chemosynthetic microbial mats in the Lake Huron basin.</title>
        <authorList>
            <person name="Sharrar A.M."/>
            <person name="Flood B.E."/>
            <person name="Bailey J.V."/>
            <person name="Jones D.S."/>
            <person name="Biddanda B."/>
            <person name="Ruberg S.A."/>
            <person name="Marcus D.N."/>
            <person name="Dick G.J."/>
        </authorList>
    </citation>
    <scope>NUCLEOTIDE SEQUENCE [LARGE SCALE GENOMIC DNA]</scope>
    <source>
        <strain evidence="7">A8</strain>
    </source>
</reference>
<keyword evidence="5 6" id="KW-0472">Membrane</keyword>
<evidence type="ECO:0000256" key="3">
    <source>
        <dbReference type="ARBA" id="ARBA00022692"/>
    </source>
</evidence>
<feature type="transmembrane region" description="Helical" evidence="6">
    <location>
        <begin position="186"/>
        <end position="206"/>
    </location>
</feature>
<sequence length="488" mass="53462">MNNARKNVVFTGVGYALPLLAALATIPIIVLKLGTDLYGLYIICISLIGFMTFVDFGIGQTVVKYVAEYEATDQRDKVKPVLGVALLIYVVIGLFAVACLYAFAPLLAKGLYLQPDKQVLATAALRITVLPLFFSYLNQFFLNVCNAYHRFDLPAIIHNSGNLAGIVLATGLLLAGYGLIEVLWGYASVQFMAIVSGYLASVQVLPRGIKPRPAFQKSVFMDIISFSSYTFLGNLIGSLVSRADKLLIGIVIGTEAVTYYQIPFAIAQMANGIIHTLVHIAFPRFTEMFSLNDRAGVLKLYRLVNNLVFLLSLVIAVLLITVGDDFLTLWISAEFAQKASVVLQVMALYFFLHSNTVAGYWVLQGAGQAKLTAFMAIVAGISYFAALYYLGGKHGYMGAALALFFMLIATPLQYIWIARHIGHSFIEYLGQLLAFLLGGYAVIYLMENVNVWLRHGLLEIVVSTSLGLGLLAVGAWLLLARGDEKLRR</sequence>
<feature type="transmembrane region" description="Helical" evidence="6">
    <location>
        <begin position="163"/>
        <end position="180"/>
    </location>
</feature>
<dbReference type="Pfam" id="PF01943">
    <property type="entry name" value="Polysacc_synt"/>
    <property type="match status" value="1"/>
</dbReference>
<name>A0A1Y1QI43_9GAMM</name>
<dbReference type="CDD" id="cd13128">
    <property type="entry name" value="MATE_Wzx_like"/>
    <property type="match status" value="1"/>
</dbReference>
<feature type="transmembrane region" description="Helical" evidence="6">
    <location>
        <begin position="12"/>
        <end position="31"/>
    </location>
</feature>